<comment type="caution">
    <text evidence="6">The sequence shown here is derived from an EMBL/GenBank/DDBJ whole genome shotgun (WGS) entry which is preliminary data.</text>
</comment>
<evidence type="ECO:0000256" key="4">
    <source>
        <dbReference type="ARBA" id="ARBA00023136"/>
    </source>
</evidence>
<feature type="transmembrane region" description="Helical" evidence="5">
    <location>
        <begin position="28"/>
        <end position="50"/>
    </location>
</feature>
<accession>A0ABT2TCW4</accession>
<feature type="transmembrane region" description="Helical" evidence="5">
    <location>
        <begin position="177"/>
        <end position="201"/>
    </location>
</feature>
<keyword evidence="3 5" id="KW-1133">Transmembrane helix</keyword>
<dbReference type="EMBL" id="JAOQJX010000016">
    <property type="protein sequence ID" value="MCU6748125.1"/>
    <property type="molecule type" value="Genomic_DNA"/>
</dbReference>
<dbReference type="RefSeq" id="WP_267304197.1">
    <property type="nucleotide sequence ID" value="NZ_JAOQJX010000016.1"/>
</dbReference>
<evidence type="ECO:0000256" key="2">
    <source>
        <dbReference type="ARBA" id="ARBA00022692"/>
    </source>
</evidence>
<keyword evidence="4 5" id="KW-0472">Membrane</keyword>
<evidence type="ECO:0000256" key="5">
    <source>
        <dbReference type="SAM" id="Phobius"/>
    </source>
</evidence>
<reference evidence="6 7" key="1">
    <citation type="journal article" date="2021" name="ISME Commun">
        <title>Automated analysis of genomic sequences facilitates high-throughput and comprehensive description of bacteria.</title>
        <authorList>
            <person name="Hitch T.C.A."/>
        </authorList>
    </citation>
    <scope>NUCLEOTIDE SEQUENCE [LARGE SCALE GENOMIC DNA]</scope>
    <source>
        <strain evidence="6 7">H2_18</strain>
    </source>
</reference>
<sequence>MDNWLLIIVGVIFLVSIVAGYIRGVLKIGLSLISTILTIVIVIFLSPYVADVLQKYTPADEILEEKVVEAFMPEISAEQLSDMELSGTPLEGLQSDEIQKLNELDWDMLGITPQDILGVIGEIPKDVQIQEIEKAPIPQFLKNALIENNNAAIYEELGVDTFPEYAAAYISRLAMRIVSFLVTFILAIIIVKALMVAVHIIGELPVIGFFNHLGGAVLGIFIALVIVWLGFLVITVCYSTAAGAACFEMIEKSPILTFLYEKNILLSKLLSF</sequence>
<dbReference type="Proteomes" id="UP001652394">
    <property type="component" value="Unassembled WGS sequence"/>
</dbReference>
<name>A0ABT2TCW4_9FIRM</name>
<protein>
    <submittedName>
        <fullName evidence="6">CvpA family protein</fullName>
    </submittedName>
</protein>
<feature type="transmembrane region" description="Helical" evidence="5">
    <location>
        <begin position="5"/>
        <end position="22"/>
    </location>
</feature>
<evidence type="ECO:0000313" key="6">
    <source>
        <dbReference type="EMBL" id="MCU6748125.1"/>
    </source>
</evidence>
<proteinExistence type="predicted"/>
<evidence type="ECO:0000256" key="3">
    <source>
        <dbReference type="ARBA" id="ARBA00022989"/>
    </source>
</evidence>
<gene>
    <name evidence="6" type="ORF">OCV51_10745</name>
</gene>
<organism evidence="6 7">
    <name type="scientific">Faecalicatena acetigenes</name>
    <dbReference type="NCBI Taxonomy" id="2981790"/>
    <lineage>
        <taxon>Bacteria</taxon>
        <taxon>Bacillati</taxon>
        <taxon>Bacillota</taxon>
        <taxon>Clostridia</taxon>
        <taxon>Lachnospirales</taxon>
        <taxon>Lachnospiraceae</taxon>
        <taxon>Faecalicatena</taxon>
    </lineage>
</organism>
<dbReference type="Pfam" id="PF02674">
    <property type="entry name" value="Colicin_V"/>
    <property type="match status" value="1"/>
</dbReference>
<evidence type="ECO:0000256" key="1">
    <source>
        <dbReference type="ARBA" id="ARBA00004141"/>
    </source>
</evidence>
<dbReference type="InterPro" id="IPR003825">
    <property type="entry name" value="Colicin-V_CvpA"/>
</dbReference>
<keyword evidence="2 5" id="KW-0812">Transmembrane</keyword>
<comment type="subcellular location">
    <subcellularLocation>
        <location evidence="1">Membrane</location>
        <topology evidence="1">Multi-pass membrane protein</topology>
    </subcellularLocation>
</comment>
<feature type="transmembrane region" description="Helical" evidence="5">
    <location>
        <begin position="213"/>
        <end position="238"/>
    </location>
</feature>
<keyword evidence="7" id="KW-1185">Reference proteome</keyword>
<evidence type="ECO:0000313" key="7">
    <source>
        <dbReference type="Proteomes" id="UP001652394"/>
    </source>
</evidence>